<reference evidence="4" key="1">
    <citation type="journal article" date="2013" name="Genome Announc.">
        <title>Draft genome sequence of the ascomycete Phaeoacremonium aleophilum strain UCR-PA7, a causal agent of the esca disease complex in grapevines.</title>
        <authorList>
            <person name="Blanco-Ulate B."/>
            <person name="Rolshausen P."/>
            <person name="Cantu D."/>
        </authorList>
    </citation>
    <scope>NUCLEOTIDE SEQUENCE [LARGE SCALE GENOMIC DNA]</scope>
    <source>
        <strain evidence="4">UCR-PA7</strain>
    </source>
</reference>
<dbReference type="AlphaFoldDB" id="R8BEI4"/>
<dbReference type="HOGENOM" id="CLU_006598_1_0_1"/>
<evidence type="ECO:0000256" key="1">
    <source>
        <dbReference type="SAM" id="MobiDB-lite"/>
    </source>
</evidence>
<dbReference type="GO" id="GO:0031146">
    <property type="term" value="P:SCF-dependent proteasomal ubiquitin-dependent protein catabolic process"/>
    <property type="evidence" value="ECO:0007669"/>
    <property type="project" value="TreeGrafter"/>
</dbReference>
<dbReference type="EMBL" id="KB933264">
    <property type="protein sequence ID" value="EON97695.1"/>
    <property type="molecule type" value="Genomic_DNA"/>
</dbReference>
<feature type="compositionally biased region" description="Basic and acidic residues" evidence="1">
    <location>
        <begin position="93"/>
        <end position="117"/>
    </location>
</feature>
<dbReference type="Gene3D" id="3.80.10.10">
    <property type="entry name" value="Ribonuclease Inhibitor"/>
    <property type="match status" value="2"/>
</dbReference>
<keyword evidence="4" id="KW-1185">Reference proteome</keyword>
<gene>
    <name evidence="3" type="ORF">UCRPA7_6964</name>
</gene>
<dbReference type="SUPFAM" id="SSF52047">
    <property type="entry name" value="RNI-like"/>
    <property type="match status" value="1"/>
</dbReference>
<feature type="region of interest" description="Disordered" evidence="1">
    <location>
        <begin position="1"/>
        <end position="32"/>
    </location>
</feature>
<protein>
    <submittedName>
        <fullName evidence="3">Putative dna repair protein</fullName>
    </submittedName>
</protein>
<name>R8BEI4_PHAM7</name>
<dbReference type="FunFam" id="3.80.10.10:FF:000601">
    <property type="entry name" value="DNA repair protein Rad7, protein"/>
    <property type="match status" value="1"/>
</dbReference>
<dbReference type="Pfam" id="PF23550">
    <property type="entry name" value="zf_Tbcl_Rhp7"/>
    <property type="match status" value="1"/>
</dbReference>
<dbReference type="InterPro" id="IPR006553">
    <property type="entry name" value="Leu-rich_rpt_Cys-con_subtyp"/>
</dbReference>
<evidence type="ECO:0000313" key="3">
    <source>
        <dbReference type="EMBL" id="EON97695.1"/>
    </source>
</evidence>
<dbReference type="GeneID" id="19327675"/>
<dbReference type="RefSeq" id="XP_007917690.1">
    <property type="nucleotide sequence ID" value="XM_007919499.1"/>
</dbReference>
<proteinExistence type="predicted"/>
<dbReference type="eggNOG" id="KOG1947">
    <property type="taxonomic scope" value="Eukaryota"/>
</dbReference>
<evidence type="ECO:0000259" key="2">
    <source>
        <dbReference type="Pfam" id="PF23550"/>
    </source>
</evidence>
<feature type="compositionally biased region" description="Basic residues" evidence="1">
    <location>
        <begin position="118"/>
        <end position="127"/>
    </location>
</feature>
<feature type="domain" description="DNA repair protein rhp7 treble clef" evidence="2">
    <location>
        <begin position="151"/>
        <end position="189"/>
    </location>
</feature>
<dbReference type="InterPro" id="IPR032675">
    <property type="entry name" value="LRR_dom_sf"/>
</dbReference>
<dbReference type="OrthoDB" id="1924287at2759"/>
<accession>R8BEI4</accession>
<dbReference type="KEGG" id="tmn:UCRPA7_6964"/>
<organism evidence="3 4">
    <name type="scientific">Phaeoacremonium minimum (strain UCR-PA7)</name>
    <name type="common">Esca disease fungus</name>
    <name type="synonym">Togninia minima</name>
    <dbReference type="NCBI Taxonomy" id="1286976"/>
    <lineage>
        <taxon>Eukaryota</taxon>
        <taxon>Fungi</taxon>
        <taxon>Dikarya</taxon>
        <taxon>Ascomycota</taxon>
        <taxon>Pezizomycotina</taxon>
        <taxon>Sordariomycetes</taxon>
        <taxon>Sordariomycetidae</taxon>
        <taxon>Togniniales</taxon>
        <taxon>Togniniaceae</taxon>
        <taxon>Phaeoacremonium</taxon>
    </lineage>
</organism>
<feature type="compositionally biased region" description="Low complexity" evidence="1">
    <location>
        <begin position="75"/>
        <end position="92"/>
    </location>
</feature>
<feature type="compositionally biased region" description="Polar residues" evidence="1">
    <location>
        <begin position="58"/>
        <end position="71"/>
    </location>
</feature>
<dbReference type="SMART" id="SM00367">
    <property type="entry name" value="LRR_CC"/>
    <property type="match status" value="4"/>
</dbReference>
<sequence length="627" mass="70135">MRHSIGVCRKEDKMSGRNQNNRPARSIRGPQSALTDFLASHNISANQIQLDHQRRRNQAQTAQDPNNTQQDGGDPSAAVTAAASPAEAAVETTADRKAREKEEKRKKDQQKALEKIKASKKFQKRKKLLDNSDEEEELARQWLGTINTPAPGQMENCAICGKRFTVTPYSRAAPQGGLLCNPCGKDLDKDDGGSAKKKKKTTAGGPVGRRRKMQSNILDGTYHIGARSLMNLCIDTLAKNIALAEDLGDLPAPLVDRIARILSKRRLLDPNTLELFLQPKAEDVHIYDGAKLSSENIMRIFQVVPKIKNLKIRNAIQFKDEVMDYVISRDNINLEGFYLHGANLVSETHFIKYLKAKGQSLRSFKIYYTDKHFGNEAVTALKEHAPALNRLKICHNQEVSGDGVREIAELKQLQHLSLDLHKSVHSDVYVHVLKNIGAGLKTLSLKMVPEIDNTVLDAIHANCRSLEKLRITDSEVMTDEGFARLFNDWENPGLITLDLQKCRQLDSAHPRANPDNLGLCSNGFRALMEHSGRTLRHLNIHACRHISREAFEEVFSAQSVYPDLRDLEISFCEEVTDFIVGSIFRSCPYLREMNVFGCMKVKDVRVPRGKILVGVPNAVGMQIDGDA</sequence>
<feature type="region of interest" description="Disordered" evidence="1">
    <location>
        <begin position="189"/>
        <end position="209"/>
    </location>
</feature>
<dbReference type="Proteomes" id="UP000014074">
    <property type="component" value="Unassembled WGS sequence"/>
</dbReference>
<dbReference type="PANTHER" id="PTHR13318">
    <property type="entry name" value="PARTNER OF PAIRED, ISOFORM B-RELATED"/>
    <property type="match status" value="1"/>
</dbReference>
<evidence type="ECO:0000313" key="4">
    <source>
        <dbReference type="Proteomes" id="UP000014074"/>
    </source>
</evidence>
<dbReference type="GO" id="GO:0019005">
    <property type="term" value="C:SCF ubiquitin ligase complex"/>
    <property type="evidence" value="ECO:0007669"/>
    <property type="project" value="TreeGrafter"/>
</dbReference>
<feature type="region of interest" description="Disordered" evidence="1">
    <location>
        <begin position="44"/>
        <end position="134"/>
    </location>
</feature>
<dbReference type="InterPro" id="IPR056451">
    <property type="entry name" value="Znf_Tbcl_Rhp7"/>
</dbReference>